<reference evidence="2" key="1">
    <citation type="submission" date="2022-10" db="EMBL/GenBank/DDBJ databases">
        <authorList>
            <person name="Chen Y."/>
            <person name="Dougan E. K."/>
            <person name="Chan C."/>
            <person name="Rhodes N."/>
            <person name="Thang M."/>
        </authorList>
    </citation>
    <scope>NUCLEOTIDE SEQUENCE</scope>
</reference>
<accession>A0A9P1FXJ0</accession>
<evidence type="ECO:0000256" key="1">
    <source>
        <dbReference type="SAM" id="MobiDB-lite"/>
    </source>
</evidence>
<feature type="non-terminal residue" evidence="2">
    <location>
        <position position="1075"/>
    </location>
</feature>
<reference evidence="3 4" key="2">
    <citation type="submission" date="2024-05" db="EMBL/GenBank/DDBJ databases">
        <authorList>
            <person name="Chen Y."/>
            <person name="Shah S."/>
            <person name="Dougan E. K."/>
            <person name="Thang M."/>
            <person name="Chan C."/>
        </authorList>
    </citation>
    <scope>NUCLEOTIDE SEQUENCE [LARGE SCALE GENOMIC DNA]</scope>
</reference>
<dbReference type="EMBL" id="CAMXCT020001468">
    <property type="protein sequence ID" value="CAL1143740.1"/>
    <property type="molecule type" value="Genomic_DNA"/>
</dbReference>
<proteinExistence type="predicted"/>
<dbReference type="EMBL" id="CAMXCT010001468">
    <property type="protein sequence ID" value="CAI3990365.1"/>
    <property type="molecule type" value="Genomic_DNA"/>
</dbReference>
<feature type="region of interest" description="Disordered" evidence="1">
    <location>
        <begin position="590"/>
        <end position="617"/>
    </location>
</feature>
<gene>
    <name evidence="2" type="ORF">C1SCF055_LOCUS17361</name>
</gene>
<dbReference type="EMBL" id="CAMXCT030001468">
    <property type="protein sequence ID" value="CAL4777677.1"/>
    <property type="molecule type" value="Genomic_DNA"/>
</dbReference>
<evidence type="ECO:0000313" key="2">
    <source>
        <dbReference type="EMBL" id="CAI3990365.1"/>
    </source>
</evidence>
<dbReference type="Proteomes" id="UP001152797">
    <property type="component" value="Unassembled WGS sequence"/>
</dbReference>
<comment type="caution">
    <text evidence="2">The sequence shown here is derived from an EMBL/GenBank/DDBJ whole genome shotgun (WGS) entry which is preliminary data.</text>
</comment>
<dbReference type="AlphaFoldDB" id="A0A9P1FXJ0"/>
<name>A0A9P1FXJ0_9DINO</name>
<protein>
    <submittedName>
        <fullName evidence="2">Uncharacterized protein</fullName>
    </submittedName>
</protein>
<evidence type="ECO:0000313" key="4">
    <source>
        <dbReference type="Proteomes" id="UP001152797"/>
    </source>
</evidence>
<dbReference type="OrthoDB" id="425393at2759"/>
<sequence length="1075" mass="118372">FGLFGCELKLRPALRFSEHLQAVTPEALLALDLSVLAQQRLETGDFHLPPSTEYYGPTRMARRAVREDPIDSEFIRQAAGAVDKTRATAAVLTDSPSASATWRSSAFLVKCREHGFMVVFPLSSEIEDALNAFVVGADSESVILFEVIVDMISARGRALEAQPVLLADLPWAYLDLFRKGPGKRHLRLIAFSSQGVTARPVGSSVDDAAAGWVHTMLSPETADEYATAFEAGAEDIDGAPLSDDPAQEAAGHSPADQIFELQTQVAQLKSMLEGQAAGRDLRPLGGQAQQRVPGIFEQSPGPQTLSTAELVRLQQAAGPPPRRLGRSEQVGLHASTPQAVADTMLEAEQDRGVIDLETEQQQLTQEVQAALGSTNDPMQKMLLLQLKQTTDLVKTLAGRQPADPLTAMLSASDSASGSSGGSGVSVKGLAAREMFLKQLQDDTKIADLVRSNAKAELGLGSSVSDSALFKLYLEQRIPIGDHKTFAQMGYILAAGWEIGTNTSNVPLMAFCGRMMMFIEQACLDGGRTSLAWLMTGLAEPNFQQLALNRKRSTLTPFSRLAPAPWVAANVGYLKDVELFESKLRTLGVSRPPIQSGKDTDLEERESRPKVKPKKPKGECYSDDQIKILECLERHIDHFCDVAAFDPDDLGRFGEKFSAIHSALQELPQHADVDLEVLLQSISQGFDAYTSYEPPHFAADPNQEPDSQDCQYEPAHVPIKNLGKARRHQTRGTLLGADLDGVKGRVSVEPPTKAVPLWLHQLLGGDYRAFDLVCQSAGYPKLLGRWVRLLLLLAGDIERNPGPSRTGQPRGDLDLSVGFCKITANRMTKCLEAFARWLDVDLHLNFDTVVADAQHTALALRAYGMHLYKHGFPRYMFVYALTAIQDQYPQHRPFLSGAWHIDRKWQVAEPGRCRPVLSLPMFRAALCLSLLWGWPRWTAVTMLAFSGMLHPAEFIQLTRRDLMLPRDTAHTVSVLYIHLRSPKTFRFARQQHVKISDPDIISFVDSLFGTAPLDLWARVRTLEFYLQEVAAQVLHHSLSSEAQSLIDTLNNACFGVFTNFLHERAMKLAAQVPRSG</sequence>
<organism evidence="2">
    <name type="scientific">Cladocopium goreaui</name>
    <dbReference type="NCBI Taxonomy" id="2562237"/>
    <lineage>
        <taxon>Eukaryota</taxon>
        <taxon>Sar</taxon>
        <taxon>Alveolata</taxon>
        <taxon>Dinophyceae</taxon>
        <taxon>Suessiales</taxon>
        <taxon>Symbiodiniaceae</taxon>
        <taxon>Cladocopium</taxon>
    </lineage>
</organism>
<keyword evidence="4" id="KW-1185">Reference proteome</keyword>
<evidence type="ECO:0000313" key="3">
    <source>
        <dbReference type="EMBL" id="CAL4777677.1"/>
    </source>
</evidence>